<sequence>MNKEISISNNKAILNFSKAFFNNTDDLLRSDGFYEVLKSFVNFHKENNTRIYSYLEKFFRSSNIESLAGEIRDITKILTVMSLDEISEKINKYHDLDKERDALLRIVEDMYDYWRKLERYSVIEKVAGKEGLEVENFLGSNIKLKDMILEIYRKVEISITGKVQKVFRQVPAGANSSIIVRKSNIDYPDYCKWLNDIPYITKVMIETPYITYTKSNKRDGFFKEVEENPIANIDINTDEYLCYPAKIADNLIYVYFHQDYITHGISASNLFELADEDEVVNTKPDGLYVFGVKDDRDLDIFYEDKENDLFIGYCNFADKKDYFGYLKKMCLTLNNIISMKKGYLPIHGAGVNVVLQNGKTANIVILGDSGAGKSESIEAFRSLAKEYIRDMTVIFDDMGSFRIKNGEVAAYGTEIGAFVRLDDLDSGYAFKQIDRSIFMNPDKVNARLIMPVADHKQIMEGYKVDFFLYANNYDRLNPDDKSISLFDNKKEAIETFKAGARMAKGTTTEEGLVKSYFANPFGPFQKQEMCDDLIENYFDKLFDSNIKVGTIRTQLAIDNMESEGPKKSARELFEIIKSL</sequence>
<dbReference type="RefSeq" id="WP_004834069.1">
    <property type="nucleotide sequence ID" value="NZ_AEXM01000008.1"/>
</dbReference>
<accession>F0GTZ7</accession>
<evidence type="ECO:0000313" key="2">
    <source>
        <dbReference type="Proteomes" id="UP000005286"/>
    </source>
</evidence>
<evidence type="ECO:0008006" key="3">
    <source>
        <dbReference type="Google" id="ProtNLM"/>
    </source>
</evidence>
<dbReference type="SUPFAM" id="SSF53795">
    <property type="entry name" value="PEP carboxykinase-like"/>
    <property type="match status" value="1"/>
</dbReference>
<dbReference type="EMBL" id="AEXM01000008">
    <property type="protein sequence ID" value="EGC82776.1"/>
    <property type="molecule type" value="Genomic_DNA"/>
</dbReference>
<organism evidence="1 2">
    <name type="scientific">Anaerococcus prevotii ACS-065-V-Col13</name>
    <dbReference type="NCBI Taxonomy" id="879305"/>
    <lineage>
        <taxon>Bacteria</taxon>
        <taxon>Bacillati</taxon>
        <taxon>Bacillota</taxon>
        <taxon>Tissierellia</taxon>
        <taxon>Tissierellales</taxon>
        <taxon>Peptoniphilaceae</taxon>
        <taxon>Anaerococcus</taxon>
    </lineage>
</organism>
<dbReference type="eggNOG" id="COG0444">
    <property type="taxonomic scope" value="Bacteria"/>
</dbReference>
<protein>
    <recommendedName>
        <fullName evidence="3">Phosphoenolpyruvate carboxykinase</fullName>
    </recommendedName>
</protein>
<dbReference type="PATRIC" id="fig|879305.3.peg.278"/>
<dbReference type="AlphaFoldDB" id="F0GTZ7"/>
<dbReference type="STRING" id="879305.HMPREF9290_0082"/>
<comment type="caution">
    <text evidence="1">The sequence shown here is derived from an EMBL/GenBank/DDBJ whole genome shotgun (WGS) entry which is preliminary data.</text>
</comment>
<proteinExistence type="predicted"/>
<dbReference type="Proteomes" id="UP000005286">
    <property type="component" value="Unassembled WGS sequence"/>
</dbReference>
<keyword evidence="2" id="KW-1185">Reference proteome</keyword>
<evidence type="ECO:0000313" key="1">
    <source>
        <dbReference type="EMBL" id="EGC82776.1"/>
    </source>
</evidence>
<gene>
    <name evidence="1" type="ORF">HMPREF9290_0082</name>
</gene>
<reference evidence="1 2" key="1">
    <citation type="submission" date="2011-01" db="EMBL/GenBank/DDBJ databases">
        <authorList>
            <person name="Durkin A.S."/>
            <person name="Madupu R."/>
            <person name="Torralba M."/>
            <person name="Gillis M."/>
            <person name="Methe B."/>
            <person name="Sutton G."/>
            <person name="Nelson K.E."/>
        </authorList>
    </citation>
    <scope>NUCLEOTIDE SEQUENCE [LARGE SCALE GENOMIC DNA]</scope>
    <source>
        <strain evidence="1 2">ACS-065-V-Col13</strain>
    </source>
</reference>
<name>F0GTZ7_9FIRM</name>